<comment type="catalytic activity">
    <reaction evidence="3">
        <text>ATP + H2O = ADP + phosphate + H(+)</text>
        <dbReference type="Rhea" id="RHEA:13065"/>
        <dbReference type="ChEBI" id="CHEBI:15377"/>
        <dbReference type="ChEBI" id="CHEBI:15378"/>
        <dbReference type="ChEBI" id="CHEBI:30616"/>
        <dbReference type="ChEBI" id="CHEBI:43474"/>
        <dbReference type="ChEBI" id="CHEBI:456216"/>
        <dbReference type="EC" id="5.6.2.3"/>
    </reaction>
</comment>
<dbReference type="InterPro" id="IPR003593">
    <property type="entry name" value="AAA+_ATPase"/>
</dbReference>
<evidence type="ECO:0000313" key="6">
    <source>
        <dbReference type="Proteomes" id="UP000184342"/>
    </source>
</evidence>
<keyword evidence="6" id="KW-1185">Reference proteome</keyword>
<dbReference type="Gene3D" id="2.30.30.940">
    <property type="match status" value="1"/>
</dbReference>
<comment type="function">
    <text evidence="3">DNA-dependent ATPase and ATP-dependent 5'-3' DNA helicase. Has no activity on blunt DNA or DNA with 3'-overhangs, requires at least 10 bases of 5'-ssDNA for helicase activity.</text>
</comment>
<dbReference type="HAMAP" id="MF_01488">
    <property type="entry name" value="RecD2"/>
    <property type="match status" value="1"/>
</dbReference>
<evidence type="ECO:0000256" key="2">
    <source>
        <dbReference type="ARBA" id="ARBA00022840"/>
    </source>
</evidence>
<dbReference type="PANTHER" id="PTHR43788:SF6">
    <property type="entry name" value="DNA HELICASE B"/>
    <property type="match status" value="1"/>
</dbReference>
<dbReference type="InterPro" id="IPR041451">
    <property type="entry name" value="RecD2_SH13"/>
</dbReference>
<keyword evidence="3" id="KW-0378">Hydrolase</keyword>
<dbReference type="GO" id="GO:0016887">
    <property type="term" value="F:ATP hydrolysis activity"/>
    <property type="evidence" value="ECO:0007669"/>
    <property type="project" value="RHEA"/>
</dbReference>
<dbReference type="Pfam" id="PF14520">
    <property type="entry name" value="HHH_5"/>
    <property type="match status" value="1"/>
</dbReference>
<dbReference type="GO" id="GO:0003677">
    <property type="term" value="F:DNA binding"/>
    <property type="evidence" value="ECO:0007669"/>
    <property type="project" value="UniProtKB-UniRule"/>
</dbReference>
<dbReference type="Gene3D" id="3.40.50.300">
    <property type="entry name" value="P-loop containing nucleotide triphosphate hydrolases"/>
    <property type="match status" value="2"/>
</dbReference>
<dbReference type="SUPFAM" id="SSF52540">
    <property type="entry name" value="P-loop containing nucleoside triphosphate hydrolases"/>
    <property type="match status" value="1"/>
</dbReference>
<feature type="domain" description="AAA+ ATPase" evidence="4">
    <location>
        <begin position="334"/>
        <end position="552"/>
    </location>
</feature>
<keyword evidence="3" id="KW-0238">DNA-binding</keyword>
<dbReference type="PANTHER" id="PTHR43788">
    <property type="entry name" value="DNA2/NAM7 HELICASE FAMILY MEMBER"/>
    <property type="match status" value="1"/>
</dbReference>
<dbReference type="InterPro" id="IPR027417">
    <property type="entry name" value="P-loop_NTPase"/>
</dbReference>
<dbReference type="InterPro" id="IPR010994">
    <property type="entry name" value="RuvA_2-like"/>
</dbReference>
<dbReference type="Pfam" id="PF23139">
    <property type="entry name" value="OB_YrrC"/>
    <property type="match status" value="1"/>
</dbReference>
<gene>
    <name evidence="3" type="primary">recD2</name>
    <name evidence="5" type="ORF">SAMN02745691_00355</name>
</gene>
<dbReference type="GO" id="GO:0009338">
    <property type="term" value="C:exodeoxyribonuclease V complex"/>
    <property type="evidence" value="ECO:0007669"/>
    <property type="project" value="TreeGrafter"/>
</dbReference>
<dbReference type="Pfam" id="PF13245">
    <property type="entry name" value="AAA_19"/>
    <property type="match status" value="1"/>
</dbReference>
<reference evidence="5 6" key="1">
    <citation type="submission" date="2016-11" db="EMBL/GenBank/DDBJ databases">
        <authorList>
            <person name="Jaros S."/>
            <person name="Januszkiewicz K."/>
            <person name="Wedrychowicz H."/>
        </authorList>
    </citation>
    <scope>NUCLEOTIDE SEQUENCE [LARGE SCALE GENOMIC DNA]</scope>
    <source>
        <strain evidence="5 6">DSM 15970</strain>
    </source>
</reference>
<dbReference type="GO" id="GO:0005524">
    <property type="term" value="F:ATP binding"/>
    <property type="evidence" value="ECO:0007669"/>
    <property type="project" value="UniProtKB-UniRule"/>
</dbReference>
<comment type="similarity">
    <text evidence="3">Belongs to the RecD family. RecD2 subfamily.</text>
</comment>
<dbReference type="GO" id="GO:0017116">
    <property type="term" value="F:single-stranded DNA helicase activity"/>
    <property type="evidence" value="ECO:0007669"/>
    <property type="project" value="TreeGrafter"/>
</dbReference>
<organism evidence="5 6">
    <name type="scientific">Parasporobacterium paucivorans DSM 15970</name>
    <dbReference type="NCBI Taxonomy" id="1122934"/>
    <lineage>
        <taxon>Bacteria</taxon>
        <taxon>Bacillati</taxon>
        <taxon>Bacillota</taxon>
        <taxon>Clostridia</taxon>
        <taxon>Lachnospirales</taxon>
        <taxon>Lachnospiraceae</taxon>
        <taxon>Parasporobacterium</taxon>
    </lineage>
</organism>
<dbReference type="Gene3D" id="1.10.150.20">
    <property type="entry name" value="5' to 3' exonuclease, C-terminal subdomain"/>
    <property type="match status" value="1"/>
</dbReference>
<dbReference type="Gene3D" id="1.10.10.2220">
    <property type="match status" value="1"/>
</dbReference>
<evidence type="ECO:0000256" key="3">
    <source>
        <dbReference type="HAMAP-Rule" id="MF_01488"/>
    </source>
</evidence>
<dbReference type="GO" id="GO:0043139">
    <property type="term" value="F:5'-3' DNA helicase activity"/>
    <property type="evidence" value="ECO:0007669"/>
    <property type="project" value="UniProtKB-UniRule"/>
</dbReference>
<keyword evidence="3" id="KW-0347">Helicase</keyword>
<keyword evidence="1 3" id="KW-0547">Nucleotide-binding</keyword>
<dbReference type="SUPFAM" id="SSF47781">
    <property type="entry name" value="RuvA domain 2-like"/>
    <property type="match status" value="1"/>
</dbReference>
<dbReference type="InterPro" id="IPR055446">
    <property type="entry name" value="RecD2_N_OB"/>
</dbReference>
<dbReference type="InterPro" id="IPR027785">
    <property type="entry name" value="UvrD-like_helicase_C"/>
</dbReference>
<dbReference type="OrthoDB" id="9803432at2"/>
<dbReference type="Pfam" id="PF13538">
    <property type="entry name" value="UvrD_C_2"/>
    <property type="match status" value="1"/>
</dbReference>
<dbReference type="CDD" id="cd18809">
    <property type="entry name" value="SF1_C_RecD"/>
    <property type="match status" value="1"/>
</dbReference>
<sequence length="747" mass="83835">METVKGYIEKIVYRNADNGYTVLSLSMSGEDSFEDEITCVGYFAAVDEGEFIEASGEFSNHSLYGEQLNVDSYSVKSPDDIDSIRKYLGAGSIKGLGEALADRIVRKFGLETFEIMEKQPERLAEVKGISTRKAMEIADQVEEKKDLRQAMIFLQKYGVSLSMAVKIYEQYGSGLYAVIRDNPYKMADEIAGIGFKAADEIAKKVGIQTDSHYRIKSGILYVLLQASSNGDVYLPMEDLTIRAKQLLEVESGEFEKNIMDLILDKRIIVRDEDRKAYVSNYYYTELNSAKMLHDLNVSEGKGQEKTEDYISKIEKDTGITLDELQKTAVMEAAHNGFLVITGGPGTGKTTTINAIIKYFSMTNHEILLAAPTGRAAKRMTEATGLEAQTIHRLLEISGNLGDSSYAARFERNEENPLEADVVIIDEASMVDMFLMHALLKAVTVGTRLILVGDVNQLPSVGPGNVLQDILECGCFKVVRLTKIFRQAQESDIVLNAHKINCGEKLDLKKPSKDFLFIKREDSNKIIAAMLTLILKKLPEYVECDVADIQVLTPMRKGMLGVERLNKILQDYLNPKDVSKREKEFQGIVFREGDKVMQIKNNYQLEWEMSNRYGVTVKRGMGIFNGDMGIIRTVNTYAEVMEVEFDEGRLVSYSFRQLDELEPAYAITIHKAQGSEYPAVVVPVLTGPRMLMNRNILYTAVTRAKKCVCLLGDEETIWQMTDNKSEQIRYSGLGERLKELKEGVGQPL</sequence>
<dbReference type="SMART" id="SM00382">
    <property type="entry name" value="AAA"/>
    <property type="match status" value="1"/>
</dbReference>
<evidence type="ECO:0000256" key="1">
    <source>
        <dbReference type="ARBA" id="ARBA00022741"/>
    </source>
</evidence>
<dbReference type="InterPro" id="IPR006345">
    <property type="entry name" value="RecD2"/>
</dbReference>
<evidence type="ECO:0000313" key="5">
    <source>
        <dbReference type="EMBL" id="SHI47679.1"/>
    </source>
</evidence>
<accession>A0A1M6BG41</accession>
<dbReference type="Proteomes" id="UP000184342">
    <property type="component" value="Unassembled WGS sequence"/>
</dbReference>
<dbReference type="GO" id="GO:0006310">
    <property type="term" value="P:DNA recombination"/>
    <property type="evidence" value="ECO:0007669"/>
    <property type="project" value="InterPro"/>
</dbReference>
<dbReference type="STRING" id="1122934.SAMN02745691_00355"/>
<dbReference type="AlphaFoldDB" id="A0A1M6BG41"/>
<dbReference type="CDD" id="cd17933">
    <property type="entry name" value="DEXSc_RecD-like"/>
    <property type="match status" value="1"/>
</dbReference>
<dbReference type="RefSeq" id="WP_073992639.1">
    <property type="nucleotide sequence ID" value="NZ_FQYT01000003.1"/>
</dbReference>
<evidence type="ECO:0000259" key="4">
    <source>
        <dbReference type="SMART" id="SM00382"/>
    </source>
</evidence>
<dbReference type="InterPro" id="IPR050534">
    <property type="entry name" value="Coronavir_polyprotein_1ab"/>
</dbReference>
<keyword evidence="3" id="KW-0413">Isomerase</keyword>
<name>A0A1M6BG41_9FIRM</name>
<dbReference type="EMBL" id="FQYT01000003">
    <property type="protein sequence ID" value="SHI47679.1"/>
    <property type="molecule type" value="Genomic_DNA"/>
</dbReference>
<protein>
    <recommendedName>
        <fullName evidence="3">ATP-dependent RecD2 DNA helicase</fullName>
        <ecNumber evidence="3">5.6.2.3</ecNumber>
    </recommendedName>
    <alternativeName>
        <fullName evidence="3">DNA 5'-3' helicase subunit RecD2</fullName>
    </alternativeName>
</protein>
<dbReference type="EC" id="5.6.2.3" evidence="3"/>
<keyword evidence="2 3" id="KW-0067">ATP-binding</keyword>
<dbReference type="InterPro" id="IPR029493">
    <property type="entry name" value="RecD2-like_HHH"/>
</dbReference>
<proteinExistence type="inferred from homology"/>
<feature type="binding site" evidence="3">
    <location>
        <begin position="345"/>
        <end position="349"/>
    </location>
    <ligand>
        <name>ATP</name>
        <dbReference type="ChEBI" id="CHEBI:30616"/>
    </ligand>
</feature>
<dbReference type="Pfam" id="PF14490">
    <property type="entry name" value="HHH_RecD2"/>
    <property type="match status" value="1"/>
</dbReference>
<dbReference type="NCBIfam" id="TIGR01448">
    <property type="entry name" value="recD_rel"/>
    <property type="match status" value="1"/>
</dbReference>
<dbReference type="Pfam" id="PF18335">
    <property type="entry name" value="SH3_13"/>
    <property type="match status" value="1"/>
</dbReference>